<reference evidence="2" key="1">
    <citation type="submission" date="2018-06" db="EMBL/GenBank/DDBJ databases">
        <authorList>
            <person name="Zhirakovskaya E."/>
        </authorList>
    </citation>
    <scope>NUCLEOTIDE SEQUENCE</scope>
</reference>
<evidence type="ECO:0000259" key="1">
    <source>
        <dbReference type="PROSITE" id="PS50405"/>
    </source>
</evidence>
<dbReference type="EC" id="2.5.1.18" evidence="2"/>
<protein>
    <submittedName>
        <fullName evidence="2">Glutathione S-transferase, omega</fullName>
        <ecNumber evidence="2">2.5.1.18</ecNumber>
    </submittedName>
</protein>
<dbReference type="InterPro" id="IPR040079">
    <property type="entry name" value="Glutathione_S-Trfase"/>
</dbReference>
<dbReference type="Pfam" id="PF13409">
    <property type="entry name" value="GST_N_2"/>
    <property type="match status" value="1"/>
</dbReference>
<dbReference type="GO" id="GO:0004364">
    <property type="term" value="F:glutathione transferase activity"/>
    <property type="evidence" value="ECO:0007669"/>
    <property type="project" value="UniProtKB-EC"/>
</dbReference>
<dbReference type="SUPFAM" id="SSF52833">
    <property type="entry name" value="Thioredoxin-like"/>
    <property type="match status" value="1"/>
</dbReference>
<proteinExistence type="predicted"/>
<keyword evidence="2" id="KW-0808">Transferase</keyword>
<dbReference type="SFLD" id="SFLDS00019">
    <property type="entry name" value="Glutathione_Transferase_(cytos"/>
    <property type="match status" value="1"/>
</dbReference>
<dbReference type="SFLD" id="SFLDG01148">
    <property type="entry name" value="Xi_(cytGST)"/>
    <property type="match status" value="1"/>
</dbReference>
<gene>
    <name evidence="2" type="ORF">MNBD_GAMMA12-2981</name>
</gene>
<dbReference type="GO" id="GO:0005737">
    <property type="term" value="C:cytoplasm"/>
    <property type="evidence" value="ECO:0007669"/>
    <property type="project" value="TreeGrafter"/>
</dbReference>
<feature type="domain" description="GST C-terminal" evidence="1">
    <location>
        <begin position="152"/>
        <end position="276"/>
    </location>
</feature>
<dbReference type="EMBL" id="UOFL01000034">
    <property type="protein sequence ID" value="VAW71971.1"/>
    <property type="molecule type" value="Genomic_DNA"/>
</dbReference>
<dbReference type="PROSITE" id="PS50405">
    <property type="entry name" value="GST_CTER"/>
    <property type="match status" value="1"/>
</dbReference>
<accession>A0A3B0XWQ7</accession>
<dbReference type="PANTHER" id="PTHR32419:SF6">
    <property type="entry name" value="GLUTATHIONE S-TRANSFERASE OMEGA-LIKE 1-RELATED"/>
    <property type="match status" value="1"/>
</dbReference>
<dbReference type="InterPro" id="IPR004045">
    <property type="entry name" value="Glutathione_S-Trfase_N"/>
</dbReference>
<dbReference type="AlphaFoldDB" id="A0A3B0XWQ7"/>
<dbReference type="SUPFAM" id="SSF47616">
    <property type="entry name" value="GST C-terminal domain-like"/>
    <property type="match status" value="1"/>
</dbReference>
<dbReference type="CDD" id="cd03190">
    <property type="entry name" value="GST_C_Omega_like"/>
    <property type="match status" value="1"/>
</dbReference>
<dbReference type="PANTHER" id="PTHR32419">
    <property type="entry name" value="GLUTATHIONYL-HYDROQUINONE REDUCTASE"/>
    <property type="match status" value="1"/>
</dbReference>
<dbReference type="InterPro" id="IPR036282">
    <property type="entry name" value="Glutathione-S-Trfase_C_sf"/>
</dbReference>
<organism evidence="2">
    <name type="scientific">hydrothermal vent metagenome</name>
    <dbReference type="NCBI Taxonomy" id="652676"/>
    <lineage>
        <taxon>unclassified sequences</taxon>
        <taxon>metagenomes</taxon>
        <taxon>ecological metagenomes</taxon>
    </lineage>
</organism>
<sequence>MKGEFNRWESQFRHWITVDGEAGVSGEGGFKAEPGRYHLYISHACPWAHRTMIYRQLKGLEDIISVSVVHPLMPTQSWLFGEYPGATADEVNHKKALHEIYELVDPAYDGIVSVPLLWDKKRNTIVNNESSEIIRMLNTSFNQWSNDIDFYPVELRESIDSTNKLVYDNVNNGVYRTGFATSQEAYEAAYEALFATLDLLEQRLSTQKYLIGEQITEADWRLFTTLVRFDAVYFGHFKCNKKQLKDYDYLWAYTRGLYQIPGVADTVNMDHIKNHYYQSHTSINPTKIVPRGPSLDFKMD</sequence>
<dbReference type="Pfam" id="PF13410">
    <property type="entry name" value="GST_C_2"/>
    <property type="match status" value="1"/>
</dbReference>
<dbReference type="InterPro" id="IPR016639">
    <property type="entry name" value="GST_Omega/GSH"/>
</dbReference>
<dbReference type="Gene3D" id="3.40.30.10">
    <property type="entry name" value="Glutaredoxin"/>
    <property type="match status" value="1"/>
</dbReference>
<dbReference type="PIRSF" id="PIRSF015753">
    <property type="entry name" value="GST"/>
    <property type="match status" value="1"/>
</dbReference>
<dbReference type="InterPro" id="IPR047047">
    <property type="entry name" value="GST_Omega-like_C"/>
</dbReference>
<dbReference type="SFLD" id="SFLDG01206">
    <property type="entry name" value="Xi.1"/>
    <property type="match status" value="1"/>
</dbReference>
<dbReference type="Gene3D" id="1.20.1050.10">
    <property type="match status" value="1"/>
</dbReference>
<dbReference type="InterPro" id="IPR036249">
    <property type="entry name" value="Thioredoxin-like_sf"/>
</dbReference>
<dbReference type="InterPro" id="IPR010987">
    <property type="entry name" value="Glutathione-S-Trfase_C-like"/>
</dbReference>
<evidence type="ECO:0000313" key="2">
    <source>
        <dbReference type="EMBL" id="VAW71971.1"/>
    </source>
</evidence>
<name>A0A3B0XWQ7_9ZZZZ</name>